<organism evidence="2 3">
    <name type="scientific">Phocaeicola faecium</name>
    <dbReference type="NCBI Taxonomy" id="2762213"/>
    <lineage>
        <taxon>Bacteria</taxon>
        <taxon>Pseudomonadati</taxon>
        <taxon>Bacteroidota</taxon>
        <taxon>Bacteroidia</taxon>
        <taxon>Bacteroidales</taxon>
        <taxon>Bacteroidaceae</taxon>
        <taxon>Phocaeicola</taxon>
    </lineage>
</organism>
<reference evidence="2 3" key="1">
    <citation type="submission" date="2020-08" db="EMBL/GenBank/DDBJ databases">
        <title>A Genomic Blueprint of the Chicken Gut Microbiome.</title>
        <authorList>
            <person name="Gilroy R."/>
            <person name="Ravi A."/>
            <person name="Getino M."/>
            <person name="Pursley I."/>
            <person name="Horton D.L."/>
            <person name="Alikhan N.-F."/>
            <person name="Baker D."/>
            <person name="Gharbi K."/>
            <person name="Hall N."/>
            <person name="Watson M."/>
            <person name="Adriaenssens E.M."/>
            <person name="Foster-Nyarko E."/>
            <person name="Jarju S."/>
            <person name="Secka A."/>
            <person name="Antonio M."/>
            <person name="Oren A."/>
            <person name="Chaudhuri R."/>
            <person name="La Ragione R.M."/>
            <person name="Hildebrand F."/>
            <person name="Pallen M.J."/>
        </authorList>
    </citation>
    <scope>NUCLEOTIDE SEQUENCE [LARGE SCALE GENOMIC DNA]</scope>
    <source>
        <strain evidence="2 3">Sa1YUN3</strain>
    </source>
</reference>
<dbReference type="Gene3D" id="2.40.160.60">
    <property type="entry name" value="Outer membrane protein transport protein (OMPP1/FadL/TodX)"/>
    <property type="match status" value="1"/>
</dbReference>
<dbReference type="Proteomes" id="UP000616346">
    <property type="component" value="Unassembled WGS sequence"/>
</dbReference>
<keyword evidence="1" id="KW-0732">Signal</keyword>
<feature type="chain" id="PRO_5045990311" evidence="1">
    <location>
        <begin position="21"/>
        <end position="535"/>
    </location>
</feature>
<feature type="signal peptide" evidence="1">
    <location>
        <begin position="1"/>
        <end position="20"/>
    </location>
</feature>
<keyword evidence="3" id="KW-1185">Reference proteome</keyword>
<evidence type="ECO:0000313" key="2">
    <source>
        <dbReference type="EMBL" id="MBD8001281.1"/>
    </source>
</evidence>
<evidence type="ECO:0000256" key="1">
    <source>
        <dbReference type="SAM" id="SignalP"/>
    </source>
</evidence>
<protein>
    <submittedName>
        <fullName evidence="2">TonB-dependent receptor</fullName>
    </submittedName>
</protein>
<sequence>MKTKISMIALLAGMVSAAGAQNQYDVARILNDDLNGTARFVGMGGAMSALGADISTIGTNPAGIGLFRGNDISLSFGFNNNQAKADMNGSTATEKRTKASFDQAGIVWSSKIGNKTDLRYVNFAFNYHKRANFNRQFSAGGNASNGLSLTHVMADMLWRAGDAAGTYYNTETDFANLYDAQNPYTDTYYYGTPYLAALGARTNLVTPRLQSATDPTIIGMDGWDAASNQYYTREEGGIDEYDFNVAFNVKDRYYFGITLGVYNLDYNRYSSYGETLTAGGDFTLNNFYTAEGSGVDLKLGAIIRPFEYSPFRIGLAVHTPIWYSLTEHHTANLTSNLPTTDGSMLSTTENLVDYLNPAYIMDYRLTTPWRFNVSMGTIVGGIMALDAEYEYAKYSSAQVDDVDGYQLNATNAVSETLKGVHTFRAGMETKLTSAFSLRAGYNFRSAPIQEDAFKNIPVTDETRTDAEYLNLKSQQAVTVGLGWRGKLFYADLAYKYDFYKADFYAFGAEQIDLTPSATKVNNDRHQLLFTLGVHF</sequence>
<proteinExistence type="predicted"/>
<evidence type="ECO:0000313" key="3">
    <source>
        <dbReference type="Proteomes" id="UP000616346"/>
    </source>
</evidence>
<keyword evidence="2" id="KW-0675">Receptor</keyword>
<dbReference type="RefSeq" id="WP_191709590.1">
    <property type="nucleotide sequence ID" value="NZ_JACSPQ010000001.1"/>
</dbReference>
<dbReference type="EMBL" id="JACSPQ010000001">
    <property type="protein sequence ID" value="MBD8001281.1"/>
    <property type="molecule type" value="Genomic_DNA"/>
</dbReference>
<comment type="caution">
    <text evidence="2">The sequence shown here is derived from an EMBL/GenBank/DDBJ whole genome shotgun (WGS) entry which is preliminary data.</text>
</comment>
<accession>A0ABR8VA68</accession>
<gene>
    <name evidence="2" type="ORF">H9626_03495</name>
</gene>
<dbReference type="SUPFAM" id="SSF56935">
    <property type="entry name" value="Porins"/>
    <property type="match status" value="1"/>
</dbReference>
<name>A0ABR8VA68_9BACT</name>